<proteinExistence type="predicted"/>
<reference evidence="2 3" key="1">
    <citation type="submission" date="2016-12" db="EMBL/GenBank/DDBJ databases">
        <title>The whole genome sequencing and assembly of Lactobacillus alimentarius DSM 20249T strain.</title>
        <authorList>
            <person name="Lee Y.-J."/>
            <person name="Yi H."/>
            <person name="Bahn Y.-S."/>
            <person name="Kim J.F."/>
            <person name="Lee D.-W."/>
        </authorList>
    </citation>
    <scope>NUCLEOTIDE SEQUENCE [LARGE SCALE GENOMIC DNA]</scope>
    <source>
        <strain evidence="2 3">DSM 20249</strain>
    </source>
</reference>
<protein>
    <submittedName>
        <fullName evidence="2">Cupin</fullName>
    </submittedName>
</protein>
<dbReference type="Pfam" id="PF07883">
    <property type="entry name" value="Cupin_2"/>
    <property type="match status" value="1"/>
</dbReference>
<dbReference type="Gene3D" id="2.60.120.10">
    <property type="entry name" value="Jelly Rolls"/>
    <property type="match status" value="1"/>
</dbReference>
<dbReference type="SUPFAM" id="SSF51182">
    <property type="entry name" value="RmlC-like cupins"/>
    <property type="match status" value="1"/>
</dbReference>
<keyword evidence="3" id="KW-1185">Reference proteome</keyword>
<feature type="domain" description="Cupin type-2" evidence="1">
    <location>
        <begin position="50"/>
        <end position="109"/>
    </location>
</feature>
<dbReference type="RefSeq" id="WP_057739016.1">
    <property type="nucleotide sequence ID" value="NZ_AZDQ01000032.1"/>
</dbReference>
<dbReference type="CDD" id="cd02233">
    <property type="entry name" value="cupin_HNL-like"/>
    <property type="match status" value="1"/>
</dbReference>
<dbReference type="InterPro" id="IPR013096">
    <property type="entry name" value="Cupin_2"/>
</dbReference>
<evidence type="ECO:0000313" key="3">
    <source>
        <dbReference type="Proteomes" id="UP000234653"/>
    </source>
</evidence>
<evidence type="ECO:0000259" key="1">
    <source>
        <dbReference type="Pfam" id="PF07883"/>
    </source>
</evidence>
<name>A0A2K9HPF2_9LACO</name>
<dbReference type="AlphaFoldDB" id="A0A2K9HPF2"/>
<dbReference type="STRING" id="1423720.FC67_GL000834"/>
<dbReference type="EMBL" id="CP018867">
    <property type="protein sequence ID" value="AUI72313.1"/>
    <property type="molecule type" value="Genomic_DNA"/>
</dbReference>
<gene>
    <name evidence="2" type="ORF">LA20249_09015</name>
</gene>
<accession>A0A2K9HPF2</accession>
<evidence type="ECO:0000313" key="2">
    <source>
        <dbReference type="EMBL" id="AUI72313.1"/>
    </source>
</evidence>
<dbReference type="PANTHER" id="PTHR43698:SF1">
    <property type="entry name" value="BLL4564 PROTEIN"/>
    <property type="match status" value="1"/>
</dbReference>
<dbReference type="PANTHER" id="PTHR43698">
    <property type="entry name" value="RIBD C-TERMINAL DOMAIN CONTAINING PROTEIN"/>
    <property type="match status" value="1"/>
</dbReference>
<sequence>MSKYEDEVKNNNIFGFGALNEAYGKYFSGNSYAQGLVQSEDNIDFNVANVNFEPGVRNNWHIHHDGYQIILVTQGEGWSQIEGEKPRSLKPGDVAVFKEGVKHWHGAKKNSWFSHLAITKGTTEWLEPVSDADYDKLPE</sequence>
<dbReference type="InterPro" id="IPR047263">
    <property type="entry name" value="HNL-like_cupin"/>
</dbReference>
<dbReference type="KEGG" id="lali:LA20249_09015"/>
<dbReference type="OrthoDB" id="9802489at2"/>
<dbReference type="InterPro" id="IPR014710">
    <property type="entry name" value="RmlC-like_jellyroll"/>
</dbReference>
<dbReference type="InterPro" id="IPR011051">
    <property type="entry name" value="RmlC_Cupin_sf"/>
</dbReference>
<organism evidence="2 3">
    <name type="scientific">Companilactobacillus alimentarius DSM 20249</name>
    <dbReference type="NCBI Taxonomy" id="1423720"/>
    <lineage>
        <taxon>Bacteria</taxon>
        <taxon>Bacillati</taxon>
        <taxon>Bacillota</taxon>
        <taxon>Bacilli</taxon>
        <taxon>Lactobacillales</taxon>
        <taxon>Lactobacillaceae</taxon>
        <taxon>Companilactobacillus</taxon>
    </lineage>
</organism>
<dbReference type="Proteomes" id="UP000234653">
    <property type="component" value="Chromosome"/>
</dbReference>